<organism evidence="1 2">
    <name type="scientific">Zizania palustris</name>
    <name type="common">Northern wild rice</name>
    <dbReference type="NCBI Taxonomy" id="103762"/>
    <lineage>
        <taxon>Eukaryota</taxon>
        <taxon>Viridiplantae</taxon>
        <taxon>Streptophyta</taxon>
        <taxon>Embryophyta</taxon>
        <taxon>Tracheophyta</taxon>
        <taxon>Spermatophyta</taxon>
        <taxon>Magnoliopsida</taxon>
        <taxon>Liliopsida</taxon>
        <taxon>Poales</taxon>
        <taxon>Poaceae</taxon>
        <taxon>BOP clade</taxon>
        <taxon>Oryzoideae</taxon>
        <taxon>Oryzeae</taxon>
        <taxon>Zizaniinae</taxon>
        <taxon>Zizania</taxon>
    </lineage>
</organism>
<proteinExistence type="predicted"/>
<sequence length="90" mass="10477">MFEPTTREEEEIKKAKVEYDRREQIAMLEKEGTEDEEARIIYMAAKEESNHAAEVASGEKVSTTLIERVDVMLHELQKEIDDVDARIDKH</sequence>
<dbReference type="Proteomes" id="UP000729402">
    <property type="component" value="Unassembled WGS sequence"/>
</dbReference>
<accession>A0A8J5SRC3</accession>
<name>A0A8J5SRC3_ZIZPA</name>
<comment type="caution">
    <text evidence="1">The sequence shown here is derived from an EMBL/GenBank/DDBJ whole genome shotgun (WGS) entry which is preliminary data.</text>
</comment>
<evidence type="ECO:0000313" key="1">
    <source>
        <dbReference type="EMBL" id="KAG8065680.1"/>
    </source>
</evidence>
<reference evidence="1" key="2">
    <citation type="submission" date="2021-02" db="EMBL/GenBank/DDBJ databases">
        <authorList>
            <person name="Kimball J.A."/>
            <person name="Haas M.W."/>
            <person name="Macchietto M."/>
            <person name="Kono T."/>
            <person name="Duquette J."/>
            <person name="Shao M."/>
        </authorList>
    </citation>
    <scope>NUCLEOTIDE SEQUENCE</scope>
    <source>
        <tissue evidence="1">Fresh leaf tissue</tissue>
    </source>
</reference>
<dbReference type="EMBL" id="JAAALK010000285">
    <property type="protein sequence ID" value="KAG8065680.1"/>
    <property type="molecule type" value="Genomic_DNA"/>
</dbReference>
<keyword evidence="2" id="KW-1185">Reference proteome</keyword>
<dbReference type="OrthoDB" id="275278at2759"/>
<evidence type="ECO:0000313" key="2">
    <source>
        <dbReference type="Proteomes" id="UP000729402"/>
    </source>
</evidence>
<dbReference type="AlphaFoldDB" id="A0A8J5SRC3"/>
<reference evidence="1" key="1">
    <citation type="journal article" date="2021" name="bioRxiv">
        <title>Whole Genome Assembly and Annotation of Northern Wild Rice, Zizania palustris L., Supports a Whole Genome Duplication in the Zizania Genus.</title>
        <authorList>
            <person name="Haas M."/>
            <person name="Kono T."/>
            <person name="Macchietto M."/>
            <person name="Millas R."/>
            <person name="McGilp L."/>
            <person name="Shao M."/>
            <person name="Duquette J."/>
            <person name="Hirsch C.N."/>
            <person name="Kimball J."/>
        </authorList>
    </citation>
    <scope>NUCLEOTIDE SEQUENCE</scope>
    <source>
        <tissue evidence="1">Fresh leaf tissue</tissue>
    </source>
</reference>
<gene>
    <name evidence="1" type="ORF">GUJ93_ZPchr0004g39322</name>
</gene>
<protein>
    <submittedName>
        <fullName evidence="1">Uncharacterized protein</fullName>
    </submittedName>
</protein>